<comment type="similarity">
    <text evidence="1">Belongs to the archease family.</text>
</comment>
<feature type="domain" description="Archease" evidence="6">
    <location>
        <begin position="35"/>
        <end position="169"/>
    </location>
</feature>
<feature type="region of interest" description="Disordered" evidence="5">
    <location>
        <begin position="1"/>
        <end position="40"/>
    </location>
</feature>
<dbReference type="Pfam" id="PF01951">
    <property type="entry name" value="Archease"/>
    <property type="match status" value="1"/>
</dbReference>
<name>A0A848LU28_9BACT</name>
<dbReference type="Proteomes" id="UP000518300">
    <property type="component" value="Unassembled WGS sequence"/>
</dbReference>
<evidence type="ECO:0000256" key="4">
    <source>
        <dbReference type="ARBA" id="ARBA00022837"/>
    </source>
</evidence>
<comment type="caution">
    <text evidence="7">The sequence shown here is derived from an EMBL/GenBank/DDBJ whole genome shotgun (WGS) entry which is preliminary data.</text>
</comment>
<protein>
    <submittedName>
        <fullName evidence="7">Archease</fullName>
    </submittedName>
</protein>
<dbReference type="AlphaFoldDB" id="A0A848LU28"/>
<dbReference type="InterPro" id="IPR023572">
    <property type="entry name" value="Archease_dom"/>
</dbReference>
<dbReference type="EMBL" id="JABBJJ010000328">
    <property type="protein sequence ID" value="NMO21507.1"/>
    <property type="molecule type" value="Genomic_DNA"/>
</dbReference>
<organism evidence="7 8">
    <name type="scientific">Pyxidicoccus fallax</name>
    <dbReference type="NCBI Taxonomy" id="394095"/>
    <lineage>
        <taxon>Bacteria</taxon>
        <taxon>Pseudomonadati</taxon>
        <taxon>Myxococcota</taxon>
        <taxon>Myxococcia</taxon>
        <taxon>Myxococcales</taxon>
        <taxon>Cystobacterineae</taxon>
        <taxon>Myxococcaceae</taxon>
        <taxon>Pyxidicoccus</taxon>
    </lineage>
</organism>
<evidence type="ECO:0000256" key="1">
    <source>
        <dbReference type="ARBA" id="ARBA00007963"/>
    </source>
</evidence>
<keyword evidence="2" id="KW-0819">tRNA processing</keyword>
<evidence type="ECO:0000256" key="3">
    <source>
        <dbReference type="ARBA" id="ARBA00022723"/>
    </source>
</evidence>
<proteinExistence type="inferred from homology"/>
<dbReference type="GO" id="GO:0008033">
    <property type="term" value="P:tRNA processing"/>
    <property type="evidence" value="ECO:0007669"/>
    <property type="project" value="UniProtKB-KW"/>
</dbReference>
<evidence type="ECO:0000313" key="7">
    <source>
        <dbReference type="EMBL" id="NMO21507.1"/>
    </source>
</evidence>
<evidence type="ECO:0000256" key="5">
    <source>
        <dbReference type="SAM" id="MobiDB-lite"/>
    </source>
</evidence>
<dbReference type="GO" id="GO:0046872">
    <property type="term" value="F:metal ion binding"/>
    <property type="evidence" value="ECO:0007669"/>
    <property type="project" value="UniProtKB-KW"/>
</dbReference>
<sequence length="169" mass="18438">MSLGTQGGTDRQRSTQGGAMDAGLAPGTGTPSPRWEHLDRGTERVVRGSGRTVEEALEQAAVALCALVADPSTVEVREEVTVECDARDFDHLLANWLRAVIHNMAARRLRFRCFAVRLDGWRLFASAFGEHLDPARHQGAVDPRGFSLAGPSVRRDADGRWTAECEVDV</sequence>
<gene>
    <name evidence="7" type="ORF">HG543_42655</name>
</gene>
<accession>A0A848LU28</accession>
<dbReference type="Gene3D" id="3.55.10.10">
    <property type="entry name" value="Archease domain"/>
    <property type="match status" value="1"/>
</dbReference>
<dbReference type="InterPro" id="IPR036820">
    <property type="entry name" value="Archease_dom_sf"/>
</dbReference>
<keyword evidence="8" id="KW-1185">Reference proteome</keyword>
<keyword evidence="3" id="KW-0479">Metal-binding</keyword>
<dbReference type="SUPFAM" id="SSF69819">
    <property type="entry name" value="MTH1598-like"/>
    <property type="match status" value="1"/>
</dbReference>
<evidence type="ECO:0000259" key="6">
    <source>
        <dbReference type="Pfam" id="PF01951"/>
    </source>
</evidence>
<reference evidence="7 8" key="1">
    <citation type="submission" date="2020-04" db="EMBL/GenBank/DDBJ databases">
        <title>Draft genome of Pyxidicoccus fallax type strain.</title>
        <authorList>
            <person name="Whitworth D.E."/>
        </authorList>
    </citation>
    <scope>NUCLEOTIDE SEQUENCE [LARGE SCALE GENOMIC DNA]</scope>
    <source>
        <strain evidence="7 8">DSM 14698</strain>
    </source>
</reference>
<keyword evidence="4" id="KW-0106">Calcium</keyword>
<evidence type="ECO:0000256" key="2">
    <source>
        <dbReference type="ARBA" id="ARBA00022694"/>
    </source>
</evidence>
<evidence type="ECO:0000313" key="8">
    <source>
        <dbReference type="Proteomes" id="UP000518300"/>
    </source>
</evidence>